<evidence type="ECO:0000313" key="2">
    <source>
        <dbReference type="EMBL" id="VEN60314.1"/>
    </source>
</evidence>
<proteinExistence type="predicted"/>
<feature type="compositionally biased region" description="Polar residues" evidence="1">
    <location>
        <begin position="1"/>
        <end position="18"/>
    </location>
</feature>
<protein>
    <submittedName>
        <fullName evidence="2">Uncharacterized protein</fullName>
    </submittedName>
</protein>
<keyword evidence="3" id="KW-1185">Reference proteome</keyword>
<sequence length="77" mass="8397">MADSVSNSITGPKTTLNDSSISQSSSSSSFLMALNIPCTLLPRHVCLLKSLKSSFRALYRVQISRHNHISSKIIMST</sequence>
<organism evidence="2 3">
    <name type="scientific">Callosobruchus maculatus</name>
    <name type="common">Southern cowpea weevil</name>
    <name type="synonym">Pulse bruchid</name>
    <dbReference type="NCBI Taxonomy" id="64391"/>
    <lineage>
        <taxon>Eukaryota</taxon>
        <taxon>Metazoa</taxon>
        <taxon>Ecdysozoa</taxon>
        <taxon>Arthropoda</taxon>
        <taxon>Hexapoda</taxon>
        <taxon>Insecta</taxon>
        <taxon>Pterygota</taxon>
        <taxon>Neoptera</taxon>
        <taxon>Endopterygota</taxon>
        <taxon>Coleoptera</taxon>
        <taxon>Polyphaga</taxon>
        <taxon>Cucujiformia</taxon>
        <taxon>Chrysomeloidea</taxon>
        <taxon>Chrysomelidae</taxon>
        <taxon>Bruchinae</taxon>
        <taxon>Bruchini</taxon>
        <taxon>Callosobruchus</taxon>
    </lineage>
</organism>
<reference evidence="2 3" key="1">
    <citation type="submission" date="2019-01" db="EMBL/GenBank/DDBJ databases">
        <authorList>
            <person name="Sayadi A."/>
        </authorList>
    </citation>
    <scope>NUCLEOTIDE SEQUENCE [LARGE SCALE GENOMIC DNA]</scope>
</reference>
<evidence type="ECO:0000313" key="3">
    <source>
        <dbReference type="Proteomes" id="UP000410492"/>
    </source>
</evidence>
<dbReference type="OrthoDB" id="10378211at2759"/>
<dbReference type="Proteomes" id="UP000410492">
    <property type="component" value="Unassembled WGS sequence"/>
</dbReference>
<accession>A0A653DJX6</accession>
<feature type="region of interest" description="Disordered" evidence="1">
    <location>
        <begin position="1"/>
        <end position="24"/>
    </location>
</feature>
<dbReference type="AlphaFoldDB" id="A0A653DJX6"/>
<gene>
    <name evidence="2" type="ORF">CALMAC_LOCUS18058</name>
</gene>
<evidence type="ECO:0000256" key="1">
    <source>
        <dbReference type="SAM" id="MobiDB-lite"/>
    </source>
</evidence>
<dbReference type="EMBL" id="CAACVG010012479">
    <property type="protein sequence ID" value="VEN60314.1"/>
    <property type="molecule type" value="Genomic_DNA"/>
</dbReference>
<name>A0A653DJX6_CALMS</name>